<dbReference type="InterPro" id="IPR036875">
    <property type="entry name" value="Znf_CCHC_sf"/>
</dbReference>
<dbReference type="GO" id="GO:0003676">
    <property type="term" value="F:nucleic acid binding"/>
    <property type="evidence" value="ECO:0007669"/>
    <property type="project" value="InterPro"/>
</dbReference>
<dbReference type="WBParaSite" id="SVE_1231200.1">
    <property type="protein sequence ID" value="SVE_1231200.1"/>
    <property type="gene ID" value="SVE_1231200"/>
</dbReference>
<dbReference type="Pfam" id="PF00098">
    <property type="entry name" value="zf-CCHC"/>
    <property type="match status" value="1"/>
</dbReference>
<dbReference type="STRING" id="75913.A0A0K0FR95"/>
<keyword evidence="1" id="KW-0863">Zinc-finger</keyword>
<sequence length="318" mass="36682">MSLEEVEEEIQKNLHLIDPDSLLSKNDIKSCANTVLEKGWQVSGNLGQIKSVVFKLIEISLPAAKLIKNKISMSWIKNIATFDSLKGNNIESHLNRLKFIFEIEEVVAINKKISFTALTVDEYVSQYIKDMKASHKTSWEVFTAKLKLKYSGQLSQDMAREEVKNFKIEERNFRADAEVLYKTYRTAYQNRDEIEIIEKAQELLARNHRVWDHIQRNMSCYSDFMEMVASVDAFLKSEMKRVNIVGRVDNRKMMMQCNFCKLKGHKESECNKKAGNCFACGSSGHRMKECPKRGDSSLVKKEVRRVNKITTNGGYLLK</sequence>
<reference evidence="3" key="1">
    <citation type="submission" date="2014-07" db="EMBL/GenBank/DDBJ databases">
        <authorList>
            <person name="Martin A.A"/>
            <person name="De Silva N."/>
        </authorList>
    </citation>
    <scope>NUCLEOTIDE SEQUENCE</scope>
</reference>
<dbReference type="Proteomes" id="UP000035680">
    <property type="component" value="Unassembled WGS sequence"/>
</dbReference>
<evidence type="ECO:0000256" key="1">
    <source>
        <dbReference type="PROSITE-ProRule" id="PRU00047"/>
    </source>
</evidence>
<name>A0A0K0FR95_STRVS</name>
<protein>
    <submittedName>
        <fullName evidence="4">CCHC-type domain-containing protein</fullName>
    </submittedName>
</protein>
<dbReference type="SMART" id="SM00343">
    <property type="entry name" value="ZnF_C2HC"/>
    <property type="match status" value="2"/>
</dbReference>
<dbReference type="AlphaFoldDB" id="A0A0K0FR95"/>
<organism evidence="3 4">
    <name type="scientific">Strongyloides venezuelensis</name>
    <name type="common">Threadworm</name>
    <dbReference type="NCBI Taxonomy" id="75913"/>
    <lineage>
        <taxon>Eukaryota</taxon>
        <taxon>Metazoa</taxon>
        <taxon>Ecdysozoa</taxon>
        <taxon>Nematoda</taxon>
        <taxon>Chromadorea</taxon>
        <taxon>Rhabditida</taxon>
        <taxon>Tylenchina</taxon>
        <taxon>Panagrolaimomorpha</taxon>
        <taxon>Strongyloidoidea</taxon>
        <taxon>Strongyloididae</taxon>
        <taxon>Strongyloides</taxon>
    </lineage>
</organism>
<keyword evidence="1" id="KW-0862">Zinc</keyword>
<dbReference type="GO" id="GO:0008270">
    <property type="term" value="F:zinc ion binding"/>
    <property type="evidence" value="ECO:0007669"/>
    <property type="project" value="UniProtKB-KW"/>
</dbReference>
<evidence type="ECO:0000313" key="4">
    <source>
        <dbReference type="WBParaSite" id="SVE_1231200.1"/>
    </source>
</evidence>
<dbReference type="PROSITE" id="PS50158">
    <property type="entry name" value="ZF_CCHC"/>
    <property type="match status" value="1"/>
</dbReference>
<dbReference type="Gene3D" id="4.10.60.10">
    <property type="entry name" value="Zinc finger, CCHC-type"/>
    <property type="match status" value="1"/>
</dbReference>
<evidence type="ECO:0000259" key="2">
    <source>
        <dbReference type="PROSITE" id="PS50158"/>
    </source>
</evidence>
<proteinExistence type="predicted"/>
<reference evidence="4" key="2">
    <citation type="submission" date="2015-08" db="UniProtKB">
        <authorList>
            <consortium name="WormBaseParasite"/>
        </authorList>
    </citation>
    <scope>IDENTIFICATION</scope>
</reference>
<dbReference type="GO" id="GO:0019899">
    <property type="term" value="F:enzyme binding"/>
    <property type="evidence" value="ECO:0007669"/>
    <property type="project" value="UniProtKB-ARBA"/>
</dbReference>
<keyword evidence="1" id="KW-0479">Metal-binding</keyword>
<dbReference type="InterPro" id="IPR001878">
    <property type="entry name" value="Znf_CCHC"/>
</dbReference>
<accession>A0A0K0FR95</accession>
<feature type="domain" description="CCHC-type" evidence="2">
    <location>
        <begin position="277"/>
        <end position="292"/>
    </location>
</feature>
<evidence type="ECO:0000313" key="3">
    <source>
        <dbReference type="Proteomes" id="UP000035680"/>
    </source>
</evidence>
<dbReference type="SUPFAM" id="SSF57756">
    <property type="entry name" value="Retrovirus zinc finger-like domains"/>
    <property type="match status" value="1"/>
</dbReference>
<keyword evidence="3" id="KW-1185">Reference proteome</keyword>